<dbReference type="KEGG" id="dfg:B0537_03995"/>
<dbReference type="Proteomes" id="UP000189464">
    <property type="component" value="Chromosome"/>
</dbReference>
<reference evidence="12 13" key="1">
    <citation type="journal article" date="2016" name="Int. J. Syst. Evol. Microbiol.">
        <title>Desulfotomaculum ferrireducens sp. nov., a moderately thermophilic sulfate-reducing and dissimilatory Fe(III)-reducing bacterium isolated from compost.</title>
        <authorList>
            <person name="Yang G."/>
            <person name="Guo J."/>
            <person name="Zhuang L."/>
            <person name="Yuan Y."/>
            <person name="Zhou S."/>
        </authorList>
    </citation>
    <scope>NUCLEOTIDE SEQUENCE [LARGE SCALE GENOMIC DNA]</scope>
    <source>
        <strain evidence="12 13">GSS09</strain>
    </source>
</reference>
<keyword evidence="6" id="KW-0378">Hydrolase</keyword>
<evidence type="ECO:0000256" key="6">
    <source>
        <dbReference type="ARBA" id="ARBA00022801"/>
    </source>
</evidence>
<dbReference type="InterPro" id="IPR011324">
    <property type="entry name" value="Cytotoxic_necrot_fac-like_cat"/>
</dbReference>
<dbReference type="Pfam" id="PF02578">
    <property type="entry name" value="Cu-oxidase_4"/>
    <property type="match status" value="1"/>
</dbReference>
<evidence type="ECO:0000256" key="5">
    <source>
        <dbReference type="ARBA" id="ARBA00022723"/>
    </source>
</evidence>
<evidence type="ECO:0000256" key="10">
    <source>
        <dbReference type="ARBA" id="ARBA00049893"/>
    </source>
</evidence>
<comment type="catalytic activity">
    <reaction evidence="1">
        <text>inosine + phosphate = alpha-D-ribose 1-phosphate + hypoxanthine</text>
        <dbReference type="Rhea" id="RHEA:27646"/>
        <dbReference type="ChEBI" id="CHEBI:17368"/>
        <dbReference type="ChEBI" id="CHEBI:17596"/>
        <dbReference type="ChEBI" id="CHEBI:43474"/>
        <dbReference type="ChEBI" id="CHEBI:57720"/>
        <dbReference type="EC" id="2.4.2.1"/>
    </reaction>
    <physiologicalReaction direction="left-to-right" evidence="1">
        <dbReference type="Rhea" id="RHEA:27647"/>
    </physiologicalReaction>
</comment>
<comment type="catalytic activity">
    <reaction evidence="8">
        <text>adenosine + H2O + H(+) = inosine + NH4(+)</text>
        <dbReference type="Rhea" id="RHEA:24408"/>
        <dbReference type="ChEBI" id="CHEBI:15377"/>
        <dbReference type="ChEBI" id="CHEBI:15378"/>
        <dbReference type="ChEBI" id="CHEBI:16335"/>
        <dbReference type="ChEBI" id="CHEBI:17596"/>
        <dbReference type="ChEBI" id="CHEBI:28938"/>
        <dbReference type="EC" id="3.5.4.4"/>
    </reaction>
    <physiologicalReaction direction="left-to-right" evidence="8">
        <dbReference type="Rhea" id="RHEA:24409"/>
    </physiologicalReaction>
</comment>
<dbReference type="GO" id="GO:0016787">
    <property type="term" value="F:hydrolase activity"/>
    <property type="evidence" value="ECO:0007669"/>
    <property type="project" value="UniProtKB-KW"/>
</dbReference>
<dbReference type="SUPFAM" id="SSF64438">
    <property type="entry name" value="CNF1/YfiH-like putative cysteine hydrolases"/>
    <property type="match status" value="1"/>
</dbReference>
<comment type="function">
    <text evidence="2">Purine nucleoside enzyme that catalyzes the phosphorolysis of adenosine and inosine nucleosides, yielding D-ribose 1-phosphate and the respective free bases, adenine and hypoxanthine. Also catalyzes the phosphorolysis of S-methyl-5'-thioadenosine into adenine and S-methyl-5-thio-alpha-D-ribose 1-phosphate. Also has adenosine deaminase activity.</text>
</comment>
<dbReference type="GO" id="GO:0005507">
    <property type="term" value="F:copper ion binding"/>
    <property type="evidence" value="ECO:0007669"/>
    <property type="project" value="TreeGrafter"/>
</dbReference>
<protein>
    <recommendedName>
        <fullName evidence="11">Purine nucleoside phosphorylase</fullName>
    </recommendedName>
</protein>
<dbReference type="InterPro" id="IPR038371">
    <property type="entry name" value="Cu_polyphenol_OxRdtase_sf"/>
</dbReference>
<evidence type="ECO:0000256" key="11">
    <source>
        <dbReference type="RuleBase" id="RU361274"/>
    </source>
</evidence>
<evidence type="ECO:0000256" key="1">
    <source>
        <dbReference type="ARBA" id="ARBA00000553"/>
    </source>
</evidence>
<sequence>MKGITVERRGQLQYIQFNSFKQTGKVSHGFTTRLGGVSCAPYDGLNMALHVGDDPAKVRKNRQLICAALGMKAEDLVAGEQVHGSEVAVVREEHRGRGALQYDTALPATDALITNVPGIPLSSYYADCVPILLFDPVKTCVGLAHAGWRGTVQEIAGKTVARMAEVYGSQPADILAGIGPSIGPCCYQVDLPVQQAFAKTFSYWQELLKPAGENRWMLDLWEANRKILLTAGIQASHITVAKICTCCHNKELFSYRADQGKTGRMASLIMIYPEGGV</sequence>
<keyword evidence="7" id="KW-0862">Zinc</keyword>
<evidence type="ECO:0000256" key="4">
    <source>
        <dbReference type="ARBA" id="ARBA00022679"/>
    </source>
</evidence>
<keyword evidence="13" id="KW-1185">Reference proteome</keyword>
<dbReference type="EMBL" id="CP019698">
    <property type="protein sequence ID" value="AQS58325.1"/>
    <property type="molecule type" value="Genomic_DNA"/>
</dbReference>
<evidence type="ECO:0000256" key="2">
    <source>
        <dbReference type="ARBA" id="ARBA00003215"/>
    </source>
</evidence>
<comment type="similarity">
    <text evidence="3 11">Belongs to the purine nucleoside phosphorylase YfiH/LACC1 family.</text>
</comment>
<keyword evidence="5" id="KW-0479">Metal-binding</keyword>
<comment type="catalytic activity">
    <reaction evidence="10">
        <text>S-methyl-5'-thioadenosine + phosphate = 5-(methylsulfanyl)-alpha-D-ribose 1-phosphate + adenine</text>
        <dbReference type="Rhea" id="RHEA:11852"/>
        <dbReference type="ChEBI" id="CHEBI:16708"/>
        <dbReference type="ChEBI" id="CHEBI:17509"/>
        <dbReference type="ChEBI" id="CHEBI:43474"/>
        <dbReference type="ChEBI" id="CHEBI:58533"/>
        <dbReference type="EC" id="2.4.2.28"/>
    </reaction>
    <physiologicalReaction direction="left-to-right" evidence="10">
        <dbReference type="Rhea" id="RHEA:11853"/>
    </physiologicalReaction>
</comment>
<dbReference type="PANTHER" id="PTHR30616">
    <property type="entry name" value="UNCHARACTERIZED PROTEIN YFIH"/>
    <property type="match status" value="1"/>
</dbReference>
<proteinExistence type="inferred from homology"/>
<dbReference type="InterPro" id="IPR003730">
    <property type="entry name" value="Cu_polyphenol_OxRdtase"/>
</dbReference>
<evidence type="ECO:0000256" key="7">
    <source>
        <dbReference type="ARBA" id="ARBA00022833"/>
    </source>
</evidence>
<dbReference type="RefSeq" id="WP_077713288.1">
    <property type="nucleotide sequence ID" value="NZ_CP019698.1"/>
</dbReference>
<evidence type="ECO:0000256" key="8">
    <source>
        <dbReference type="ARBA" id="ARBA00047989"/>
    </source>
</evidence>
<evidence type="ECO:0000256" key="9">
    <source>
        <dbReference type="ARBA" id="ARBA00048968"/>
    </source>
</evidence>
<dbReference type="OrthoDB" id="4279at2"/>
<evidence type="ECO:0000313" key="12">
    <source>
        <dbReference type="EMBL" id="AQS58325.1"/>
    </source>
</evidence>
<evidence type="ECO:0000313" key="13">
    <source>
        <dbReference type="Proteomes" id="UP000189464"/>
    </source>
</evidence>
<dbReference type="Gene3D" id="3.60.140.10">
    <property type="entry name" value="CNF1/YfiH-like putative cysteine hydrolases"/>
    <property type="match status" value="1"/>
</dbReference>
<dbReference type="GO" id="GO:0017061">
    <property type="term" value="F:S-methyl-5-thioadenosine phosphorylase activity"/>
    <property type="evidence" value="ECO:0007669"/>
    <property type="project" value="UniProtKB-EC"/>
</dbReference>
<dbReference type="AlphaFoldDB" id="A0A1S6IU78"/>
<dbReference type="STRING" id="1833852.B0537_03995"/>
<accession>A0A1S6IU78</accession>
<dbReference type="PANTHER" id="PTHR30616:SF2">
    <property type="entry name" value="PURINE NUCLEOSIDE PHOSPHORYLASE LACC1"/>
    <property type="match status" value="1"/>
</dbReference>
<gene>
    <name evidence="12" type="ORF">B0537_03995</name>
</gene>
<comment type="catalytic activity">
    <reaction evidence="9">
        <text>adenosine + phosphate = alpha-D-ribose 1-phosphate + adenine</text>
        <dbReference type="Rhea" id="RHEA:27642"/>
        <dbReference type="ChEBI" id="CHEBI:16335"/>
        <dbReference type="ChEBI" id="CHEBI:16708"/>
        <dbReference type="ChEBI" id="CHEBI:43474"/>
        <dbReference type="ChEBI" id="CHEBI:57720"/>
        <dbReference type="EC" id="2.4.2.1"/>
    </reaction>
    <physiologicalReaction direction="left-to-right" evidence="9">
        <dbReference type="Rhea" id="RHEA:27643"/>
    </physiologicalReaction>
</comment>
<evidence type="ECO:0000256" key="3">
    <source>
        <dbReference type="ARBA" id="ARBA00007353"/>
    </source>
</evidence>
<keyword evidence="4" id="KW-0808">Transferase</keyword>
<dbReference type="NCBIfam" id="TIGR00726">
    <property type="entry name" value="peptidoglycan editing factor PgeF"/>
    <property type="match status" value="1"/>
</dbReference>
<name>A0A1S6IU78_9FIRM</name>
<organism evidence="12 13">
    <name type="scientific">Desulforamulus ferrireducens</name>
    <dbReference type="NCBI Taxonomy" id="1833852"/>
    <lineage>
        <taxon>Bacteria</taxon>
        <taxon>Bacillati</taxon>
        <taxon>Bacillota</taxon>
        <taxon>Clostridia</taxon>
        <taxon>Eubacteriales</taxon>
        <taxon>Peptococcaceae</taxon>
        <taxon>Desulforamulus</taxon>
    </lineage>
</organism>
<dbReference type="CDD" id="cd16833">
    <property type="entry name" value="YfiH"/>
    <property type="match status" value="1"/>
</dbReference>